<reference evidence="1" key="1">
    <citation type="submission" date="2022-05" db="EMBL/GenBank/DDBJ databases">
        <title>Comparative Genomics of Spacecraft Associated Microbes.</title>
        <authorList>
            <person name="Tran M.T."/>
            <person name="Wright A."/>
            <person name="Seuylemezian A."/>
            <person name="Eisen J."/>
            <person name="Coil D."/>
        </authorList>
    </citation>
    <scope>NUCLEOTIDE SEQUENCE</scope>
    <source>
        <strain evidence="1">214.1.1</strain>
    </source>
</reference>
<proteinExistence type="predicted"/>
<evidence type="ECO:0000313" key="1">
    <source>
        <dbReference type="EMBL" id="MCM3716057.1"/>
    </source>
</evidence>
<organism evidence="1 2">
    <name type="scientific">Halalkalibacter oceani</name>
    <dbReference type="NCBI Taxonomy" id="1653776"/>
    <lineage>
        <taxon>Bacteria</taxon>
        <taxon>Bacillati</taxon>
        <taxon>Bacillota</taxon>
        <taxon>Bacilli</taxon>
        <taxon>Bacillales</taxon>
        <taxon>Bacillaceae</taxon>
        <taxon>Halalkalibacter</taxon>
    </lineage>
</organism>
<name>A0A9X2DTA6_9BACI</name>
<keyword evidence="2" id="KW-1185">Reference proteome</keyword>
<accession>A0A9X2DTA6</accession>
<dbReference type="RefSeq" id="WP_251224737.1">
    <property type="nucleotide sequence ID" value="NZ_JAMBOL010000027.1"/>
</dbReference>
<gene>
    <name evidence="1" type="ORF">M3202_18555</name>
</gene>
<evidence type="ECO:0000313" key="2">
    <source>
        <dbReference type="Proteomes" id="UP001139179"/>
    </source>
</evidence>
<protein>
    <submittedName>
        <fullName evidence="1">Uncharacterized protein</fullName>
    </submittedName>
</protein>
<sequence length="156" mass="18609">MKKPREWISYESILELKVSRSEILRTFENRLNQSTRLISQLEDWLEGTLPNYKQALGKVTEILGKNVTKEGADETIQEKLSYSLDYLKENESHFWEQAEKNLKWADFEDMDTEDYIDPLSAKFEEWEESYKKIEKVHGIIWAQITMNPDKFKPKQK</sequence>
<dbReference type="Proteomes" id="UP001139179">
    <property type="component" value="Unassembled WGS sequence"/>
</dbReference>
<dbReference type="EMBL" id="JAMBOL010000027">
    <property type="protein sequence ID" value="MCM3716057.1"/>
    <property type="molecule type" value="Genomic_DNA"/>
</dbReference>
<comment type="caution">
    <text evidence="1">The sequence shown here is derived from an EMBL/GenBank/DDBJ whole genome shotgun (WGS) entry which is preliminary data.</text>
</comment>
<dbReference type="AlphaFoldDB" id="A0A9X2DTA6"/>